<evidence type="ECO:0000313" key="4">
    <source>
        <dbReference type="Proteomes" id="UP000593915"/>
    </source>
</evidence>
<dbReference type="RefSeq" id="WP_194075992.1">
    <property type="nucleotide sequence ID" value="NZ_CP061839.1"/>
</dbReference>
<gene>
    <name evidence="3" type="ORF">IFE08_11660</name>
</gene>
<dbReference type="PROSITE" id="PS51257">
    <property type="entry name" value="PROKAR_LIPOPROTEIN"/>
    <property type="match status" value="1"/>
</dbReference>
<accession>A0A7S7AWB3</accession>
<reference evidence="3 4" key="1">
    <citation type="submission" date="2020-09" db="EMBL/GenBank/DDBJ databases">
        <title>Characterization of Treponema spp. from bovine digital dermatitis in Korea.</title>
        <authorList>
            <person name="Espiritu H.M."/>
            <person name="Cho Y.I."/>
            <person name="Mamuad L."/>
        </authorList>
    </citation>
    <scope>NUCLEOTIDE SEQUENCE [LARGE SCALE GENOMIC DNA]</scope>
    <source>
        <strain evidence="3 4">KS1</strain>
    </source>
</reference>
<evidence type="ECO:0000256" key="2">
    <source>
        <dbReference type="SAM" id="SignalP"/>
    </source>
</evidence>
<protein>
    <recommendedName>
        <fullName evidence="5">Lipoprotein</fullName>
    </recommendedName>
</protein>
<feature type="signal peptide" evidence="2">
    <location>
        <begin position="1"/>
        <end position="21"/>
    </location>
</feature>
<feature type="compositionally biased region" description="Acidic residues" evidence="1">
    <location>
        <begin position="231"/>
        <end position="242"/>
    </location>
</feature>
<evidence type="ECO:0000313" key="3">
    <source>
        <dbReference type="EMBL" id="QOW60456.1"/>
    </source>
</evidence>
<feature type="chain" id="PRO_5033006347" description="Lipoprotein" evidence="2">
    <location>
        <begin position="22"/>
        <end position="242"/>
    </location>
</feature>
<organism evidence="3 4">
    <name type="scientific">Treponema pedis</name>
    <dbReference type="NCBI Taxonomy" id="409322"/>
    <lineage>
        <taxon>Bacteria</taxon>
        <taxon>Pseudomonadati</taxon>
        <taxon>Spirochaetota</taxon>
        <taxon>Spirochaetia</taxon>
        <taxon>Spirochaetales</taxon>
        <taxon>Treponemataceae</taxon>
        <taxon>Treponema</taxon>
    </lineage>
</organism>
<name>A0A7S7AWB3_9SPIR</name>
<keyword evidence="2" id="KW-0732">Signal</keyword>
<sequence length="242" mass="27582">MNKIKLSILPGLLIVFFSLSCKTLQKKDDPNFLGDFSPKTIAKVMAGTVKRTKNEIKPAEFTFVFSPRSNTVMLHHKFLGDNIWVTLTEKNRKVIIEGMNLYIEEYKNKNIDAANNKKKAYYGKTPIELSWGVLGAGRFGKAELRCEFQLITNHRPYFILGNATQTNKEGANCPAMRMAFSPAQCADIIEILKQENLNKLVEELQKEFGKYELDEEGNFKDDIEKSAKESSEEDTVNYDSDF</sequence>
<evidence type="ECO:0000256" key="1">
    <source>
        <dbReference type="SAM" id="MobiDB-lite"/>
    </source>
</evidence>
<proteinExistence type="predicted"/>
<dbReference type="EMBL" id="CP061839">
    <property type="protein sequence ID" value="QOW60456.1"/>
    <property type="molecule type" value="Genomic_DNA"/>
</dbReference>
<evidence type="ECO:0008006" key="5">
    <source>
        <dbReference type="Google" id="ProtNLM"/>
    </source>
</evidence>
<dbReference type="Proteomes" id="UP000593915">
    <property type="component" value="Chromosome"/>
</dbReference>
<feature type="region of interest" description="Disordered" evidence="1">
    <location>
        <begin position="222"/>
        <end position="242"/>
    </location>
</feature>
<dbReference type="AlphaFoldDB" id="A0A7S7AWB3"/>